<evidence type="ECO:0000313" key="1">
    <source>
        <dbReference type="EMBL" id="MEX5718150.1"/>
    </source>
</evidence>
<dbReference type="Proteomes" id="UP001560045">
    <property type="component" value="Unassembled WGS sequence"/>
</dbReference>
<comment type="caution">
    <text evidence="1">The sequence shown here is derived from an EMBL/GenBank/DDBJ whole genome shotgun (WGS) entry which is preliminary data.</text>
</comment>
<protein>
    <recommendedName>
        <fullName evidence="3">Glycerophosphodiester phosphodiesterase</fullName>
    </recommendedName>
</protein>
<evidence type="ECO:0008006" key="3">
    <source>
        <dbReference type="Google" id="ProtNLM"/>
    </source>
</evidence>
<dbReference type="RefSeq" id="WP_369204713.1">
    <property type="nucleotide sequence ID" value="NZ_JBFNXQ010000015.1"/>
</dbReference>
<keyword evidence="2" id="KW-1185">Reference proteome</keyword>
<gene>
    <name evidence="1" type="ORF">ABQ292_07170</name>
</gene>
<name>A0ABV3XC58_9ACTN</name>
<dbReference type="EMBL" id="JBFNXQ010000015">
    <property type="protein sequence ID" value="MEX5718150.1"/>
    <property type="molecule type" value="Genomic_DNA"/>
</dbReference>
<accession>A0ABV3XC58</accession>
<proteinExistence type="predicted"/>
<evidence type="ECO:0000313" key="2">
    <source>
        <dbReference type="Proteomes" id="UP001560045"/>
    </source>
</evidence>
<organism evidence="1 2">
    <name type="scientific">Geodermatophilus maliterrae</name>
    <dbReference type="NCBI Taxonomy" id="3162531"/>
    <lineage>
        <taxon>Bacteria</taxon>
        <taxon>Bacillati</taxon>
        <taxon>Actinomycetota</taxon>
        <taxon>Actinomycetes</taxon>
        <taxon>Geodermatophilales</taxon>
        <taxon>Geodermatophilaceae</taxon>
        <taxon>Geodermatophilus</taxon>
    </lineage>
</organism>
<reference evidence="1 2" key="1">
    <citation type="submission" date="2024-06" db="EMBL/GenBank/DDBJ databases">
        <title>Draft genome sequence of Geodermatophilus badlandi, a novel member of the Geodermatophilaceae isolated from badland sedimentary rocks in the Red desert, Wyoming, USA.</title>
        <authorList>
            <person name="Ben Tekaya S."/>
            <person name="Nouioui I."/>
            <person name="Flores G.M."/>
            <person name="Shaal M.N."/>
            <person name="Bredoire F."/>
            <person name="Basile F."/>
            <person name="Van Diepen L."/>
            <person name="Ward N.L."/>
        </authorList>
    </citation>
    <scope>NUCLEOTIDE SEQUENCE [LARGE SCALE GENOMIC DNA]</scope>
    <source>
        <strain evidence="1 2">WL48A</strain>
    </source>
</reference>
<sequence>MTLVVAHRRNLPAELAGTPRELGIEMDIRSYGDRLVVTHEPFDPGVDLEEWLDAYAHAFLVANVKEEGLEERVEASLGARGIEQWTYLDQSFPFMVRTLRRGESRCMARISEYESVRTVLALQPRAQWVWLDSFTGALPPREDLALLAGTGYRVMVVSPELQARDPEPEVEGIRAALAEAGLALDAVCTKRPALWA</sequence>